<dbReference type="GO" id="GO:0004018">
    <property type="term" value="F:N6-(1,2-dicarboxyethyl)AMP AMP-lyase (fumarate-forming) activity"/>
    <property type="evidence" value="ECO:0007669"/>
    <property type="project" value="UniProtKB-UniRule"/>
</dbReference>
<protein>
    <recommendedName>
        <fullName evidence="5 11">Adenylosuccinate lyase</fullName>
        <shortName evidence="12">ASL</shortName>
        <ecNumber evidence="4 11">4.3.2.2</ecNumber>
    </recommendedName>
    <alternativeName>
        <fullName evidence="9 12">Adenylosuccinase</fullName>
    </alternativeName>
</protein>
<evidence type="ECO:0000256" key="12">
    <source>
        <dbReference type="RuleBase" id="RU361172"/>
    </source>
</evidence>
<evidence type="ECO:0000256" key="4">
    <source>
        <dbReference type="ARBA" id="ARBA00012339"/>
    </source>
</evidence>
<evidence type="ECO:0000256" key="2">
    <source>
        <dbReference type="ARBA" id="ARBA00004734"/>
    </source>
</evidence>
<keyword evidence="15" id="KW-1185">Reference proteome</keyword>
<name>A0A388T8P6_TERA1</name>
<dbReference type="GO" id="GO:0006189">
    <property type="term" value="P:'de novo' IMP biosynthetic process"/>
    <property type="evidence" value="ECO:0007669"/>
    <property type="project" value="UniProtKB-UniPathway"/>
</dbReference>
<dbReference type="Gene3D" id="1.10.275.10">
    <property type="entry name" value="Fumarase/aspartase (N-terminal domain)"/>
    <property type="match status" value="1"/>
</dbReference>
<evidence type="ECO:0000313" key="15">
    <source>
        <dbReference type="Proteomes" id="UP000269352"/>
    </source>
</evidence>
<dbReference type="GO" id="GO:0044208">
    <property type="term" value="P:'de novo' AMP biosynthetic process"/>
    <property type="evidence" value="ECO:0007669"/>
    <property type="project" value="UniProtKB-UniPathway"/>
</dbReference>
<dbReference type="FunFam" id="1.20.200.10:FF:000008">
    <property type="entry name" value="Adenylosuccinate lyase"/>
    <property type="match status" value="1"/>
</dbReference>
<dbReference type="PROSITE" id="PS00163">
    <property type="entry name" value="FUMARATE_LYASES"/>
    <property type="match status" value="1"/>
</dbReference>
<dbReference type="EMBL" id="BGZN01000004">
    <property type="protein sequence ID" value="GBR72982.1"/>
    <property type="molecule type" value="Genomic_DNA"/>
</dbReference>
<feature type="domain" description="Adenylosuccinate lyase C-terminal" evidence="13">
    <location>
        <begin position="349"/>
        <end position="429"/>
    </location>
</feature>
<dbReference type="GO" id="GO:0005829">
    <property type="term" value="C:cytosol"/>
    <property type="evidence" value="ECO:0007669"/>
    <property type="project" value="TreeGrafter"/>
</dbReference>
<gene>
    <name evidence="14" type="primary">purB</name>
    <name evidence="14" type="ORF">NO1_0438</name>
</gene>
<dbReference type="NCBIfam" id="TIGR00928">
    <property type="entry name" value="purB"/>
    <property type="match status" value="1"/>
</dbReference>
<keyword evidence="7 12" id="KW-0456">Lyase</keyword>
<dbReference type="PANTHER" id="PTHR43172">
    <property type="entry name" value="ADENYLOSUCCINATE LYASE"/>
    <property type="match status" value="1"/>
</dbReference>
<dbReference type="SUPFAM" id="SSF48557">
    <property type="entry name" value="L-aspartase-like"/>
    <property type="match status" value="1"/>
</dbReference>
<dbReference type="SMART" id="SM00998">
    <property type="entry name" value="ADSL_C"/>
    <property type="match status" value="1"/>
</dbReference>
<dbReference type="Proteomes" id="UP000269352">
    <property type="component" value="Unassembled WGS sequence"/>
</dbReference>
<reference evidence="14 15" key="1">
    <citation type="journal article" date="2019" name="ISME J.">
        <title>Genome analyses of uncultured TG2/ZB3 bacteria in 'Margulisbacteria' specifically attached to ectosymbiotic spirochetes of protists in the termite gut.</title>
        <authorList>
            <person name="Utami Y.D."/>
            <person name="Kuwahara H."/>
            <person name="Igai K."/>
            <person name="Murakami T."/>
            <person name="Sugaya K."/>
            <person name="Morikawa T."/>
            <person name="Nagura Y."/>
            <person name="Yuki M."/>
            <person name="Deevong P."/>
            <person name="Inoue T."/>
            <person name="Kihara K."/>
            <person name="Lo N."/>
            <person name="Yamada A."/>
            <person name="Ohkuma M."/>
            <person name="Hongoh Y."/>
        </authorList>
    </citation>
    <scope>NUCLEOTIDE SEQUENCE [LARGE SCALE GENOMIC DNA]</scope>
    <source>
        <strain evidence="14">NkOx7-01</strain>
    </source>
</reference>
<evidence type="ECO:0000259" key="13">
    <source>
        <dbReference type="SMART" id="SM00998"/>
    </source>
</evidence>
<dbReference type="InterPro" id="IPR024083">
    <property type="entry name" value="Fumarase/histidase_N"/>
</dbReference>
<dbReference type="Pfam" id="PF10397">
    <property type="entry name" value="ADSL_C"/>
    <property type="match status" value="1"/>
</dbReference>
<dbReference type="InterPro" id="IPR019468">
    <property type="entry name" value="AdenyloSucc_lyase_C"/>
</dbReference>
<evidence type="ECO:0000256" key="1">
    <source>
        <dbReference type="ARBA" id="ARBA00004706"/>
    </source>
</evidence>
<evidence type="ECO:0000256" key="11">
    <source>
        <dbReference type="NCBIfam" id="TIGR00928"/>
    </source>
</evidence>
<sequence length="430" mass="48625">MLDRYSLPAMQAVWEPENKFRKWLDIELAACEANQKLGLISKKDLQIIKAKARFDVKRIEEIEKETNHDVIAFLTNVAENVGPSSRFVHLGLTSSDIGDTAACLLLKQSAEILEKDVDVLLAVLKKQALKYKDTIMIGRTHGIHAEPTTFGLKLLLWYEEMRRNKQRLAQARKNISVGKLSGAVGTYANIDPFVEKYVCKKLHLMPCSVATQVVQRDRHAEFMTTLAVIGATLEKIAVEIRLLQKTDTAEAAEPFGKGQKGSSAMPHKRNPIICERITGLARVLRGYAVTALENVALWHERDISHSGAERIIFGDGCILLDYMFSLAQKVLAGMEIYPRRMARNMDACGGIIFSQRVLLALVGKGLTRERAYKLVQRNALRARDEDGSFRDNITGDPEVLQWITKKELLDLFDYQYTIRNVRKIFKRVLK</sequence>
<organism evidence="14 15">
    <name type="scientific">Termititenax aidoneus</name>
    <dbReference type="NCBI Taxonomy" id="2218524"/>
    <lineage>
        <taxon>Bacteria</taxon>
        <taxon>Bacillati</taxon>
        <taxon>Candidatus Margulisiibacteriota</taxon>
        <taxon>Candidatus Termititenacia</taxon>
        <taxon>Candidatus Termititenacales</taxon>
        <taxon>Candidatus Termititenacaceae</taxon>
        <taxon>Candidatus Termititenax</taxon>
    </lineage>
</organism>
<evidence type="ECO:0000256" key="6">
    <source>
        <dbReference type="ARBA" id="ARBA00022755"/>
    </source>
</evidence>
<comment type="caution">
    <text evidence="14">The sequence shown here is derived from an EMBL/GenBank/DDBJ whole genome shotgun (WGS) entry which is preliminary data.</text>
</comment>
<dbReference type="PANTHER" id="PTHR43172:SF1">
    <property type="entry name" value="ADENYLOSUCCINATE LYASE"/>
    <property type="match status" value="1"/>
</dbReference>
<dbReference type="AlphaFoldDB" id="A0A388T8P6"/>
<dbReference type="Gene3D" id="1.10.40.30">
    <property type="entry name" value="Fumarase/aspartase (C-terminal domain)"/>
    <property type="match status" value="1"/>
</dbReference>
<dbReference type="Pfam" id="PF00206">
    <property type="entry name" value="Lyase_1"/>
    <property type="match status" value="1"/>
</dbReference>
<dbReference type="PRINTS" id="PR00149">
    <property type="entry name" value="FUMRATELYASE"/>
</dbReference>
<comment type="similarity">
    <text evidence="3 12">Belongs to the lyase 1 family. Adenylosuccinate lyase subfamily.</text>
</comment>
<dbReference type="Gene3D" id="1.20.200.10">
    <property type="entry name" value="Fumarase/aspartase (Central domain)"/>
    <property type="match status" value="1"/>
</dbReference>
<keyword evidence="6 12" id="KW-0658">Purine biosynthesis</keyword>
<dbReference type="InterPro" id="IPR022761">
    <property type="entry name" value="Fumarate_lyase_N"/>
</dbReference>
<comment type="pathway">
    <text evidence="2 12">Purine metabolism; AMP biosynthesis via de novo pathway; AMP from IMP: step 2/2.</text>
</comment>
<dbReference type="InterPro" id="IPR004769">
    <property type="entry name" value="Pur_lyase"/>
</dbReference>
<evidence type="ECO:0000256" key="7">
    <source>
        <dbReference type="ARBA" id="ARBA00023239"/>
    </source>
</evidence>
<evidence type="ECO:0000256" key="5">
    <source>
        <dbReference type="ARBA" id="ARBA00017058"/>
    </source>
</evidence>
<evidence type="ECO:0000256" key="3">
    <source>
        <dbReference type="ARBA" id="ARBA00008273"/>
    </source>
</evidence>
<comment type="catalytic activity">
    <reaction evidence="8">
        <text>(2S)-2-[5-amino-1-(5-phospho-beta-D-ribosyl)imidazole-4-carboxamido]succinate = 5-amino-1-(5-phospho-beta-D-ribosyl)imidazole-4-carboxamide + fumarate</text>
        <dbReference type="Rhea" id="RHEA:23920"/>
        <dbReference type="ChEBI" id="CHEBI:29806"/>
        <dbReference type="ChEBI" id="CHEBI:58443"/>
        <dbReference type="ChEBI" id="CHEBI:58475"/>
        <dbReference type="EC" id="4.3.2.2"/>
    </reaction>
    <physiologicalReaction direction="left-to-right" evidence="8">
        <dbReference type="Rhea" id="RHEA:23921"/>
    </physiologicalReaction>
</comment>
<accession>A0A388T8P6</accession>
<dbReference type="UniPathway" id="UPA00075">
    <property type="reaction ID" value="UER00336"/>
</dbReference>
<dbReference type="CDD" id="cd01360">
    <property type="entry name" value="Adenylsuccinate_lyase_1"/>
    <property type="match status" value="1"/>
</dbReference>
<comment type="catalytic activity">
    <reaction evidence="10">
        <text>N(6)-(1,2-dicarboxyethyl)-AMP = fumarate + AMP</text>
        <dbReference type="Rhea" id="RHEA:16853"/>
        <dbReference type="ChEBI" id="CHEBI:29806"/>
        <dbReference type="ChEBI" id="CHEBI:57567"/>
        <dbReference type="ChEBI" id="CHEBI:456215"/>
        <dbReference type="EC" id="4.3.2.2"/>
    </reaction>
    <physiologicalReaction direction="left-to-right" evidence="10">
        <dbReference type="Rhea" id="RHEA:16854"/>
    </physiologicalReaction>
</comment>
<dbReference type="InterPro" id="IPR008948">
    <property type="entry name" value="L-Aspartase-like"/>
</dbReference>
<evidence type="ECO:0000256" key="10">
    <source>
        <dbReference type="ARBA" id="ARBA00049115"/>
    </source>
</evidence>
<dbReference type="GO" id="GO:0070626">
    <property type="term" value="F:(S)-2-(5-amino-1-(5-phospho-D-ribosyl)imidazole-4-carboxamido) succinate lyase (fumarate-forming) activity"/>
    <property type="evidence" value="ECO:0007669"/>
    <property type="project" value="TreeGrafter"/>
</dbReference>
<dbReference type="InterPro" id="IPR020557">
    <property type="entry name" value="Fumarate_lyase_CS"/>
</dbReference>
<dbReference type="PRINTS" id="PR00145">
    <property type="entry name" value="ARGSUCLYASE"/>
</dbReference>
<proteinExistence type="inferred from homology"/>
<comment type="pathway">
    <text evidence="1 12">Purine metabolism; IMP biosynthesis via de novo pathway; 5-amino-1-(5-phospho-D-ribosyl)imidazole-4-carboxamide from 5-amino-1-(5-phospho-D-ribosyl)imidazole-4-carboxylate: step 2/2.</text>
</comment>
<evidence type="ECO:0000256" key="9">
    <source>
        <dbReference type="ARBA" id="ARBA00030717"/>
    </source>
</evidence>
<evidence type="ECO:0000313" key="14">
    <source>
        <dbReference type="EMBL" id="GBR72982.1"/>
    </source>
</evidence>
<evidence type="ECO:0000256" key="8">
    <source>
        <dbReference type="ARBA" id="ARBA00024477"/>
    </source>
</evidence>
<dbReference type="EC" id="4.3.2.2" evidence="4 11"/>
<dbReference type="InterPro" id="IPR000362">
    <property type="entry name" value="Fumarate_lyase_fam"/>
</dbReference>
<dbReference type="UniPathway" id="UPA00074">
    <property type="reaction ID" value="UER00132"/>
</dbReference>
<dbReference type="FunFam" id="1.10.40.30:FF:000007">
    <property type="entry name" value="Adenylosuccinate lyase"/>
    <property type="match status" value="1"/>
</dbReference>